<feature type="region of interest" description="Disordered" evidence="4">
    <location>
        <begin position="1"/>
        <end position="31"/>
    </location>
</feature>
<keyword evidence="1" id="KW-0805">Transcription regulation</keyword>
<dbReference type="Gene3D" id="1.10.10.60">
    <property type="entry name" value="Homeodomain-like"/>
    <property type="match status" value="2"/>
</dbReference>
<evidence type="ECO:0000256" key="2">
    <source>
        <dbReference type="ARBA" id="ARBA00023125"/>
    </source>
</evidence>
<keyword evidence="2" id="KW-0238">DNA-binding</keyword>
<evidence type="ECO:0000313" key="6">
    <source>
        <dbReference type="EMBL" id="MFB9948981.1"/>
    </source>
</evidence>
<dbReference type="PANTHER" id="PTHR46796:SF6">
    <property type="entry name" value="ARAC SUBFAMILY"/>
    <property type="match status" value="1"/>
</dbReference>
<dbReference type="InterPro" id="IPR050204">
    <property type="entry name" value="AraC_XylS_family_regulators"/>
</dbReference>
<gene>
    <name evidence="6" type="ORF">ACFFP0_08990</name>
</gene>
<dbReference type="InterPro" id="IPR009057">
    <property type="entry name" value="Homeodomain-like_sf"/>
</dbReference>
<reference evidence="6 7" key="1">
    <citation type="submission" date="2024-09" db="EMBL/GenBank/DDBJ databases">
        <authorList>
            <person name="Sun Q."/>
            <person name="Mori K."/>
        </authorList>
    </citation>
    <scope>NUCLEOTIDE SEQUENCE [LARGE SCALE GENOMIC DNA]</scope>
    <source>
        <strain evidence="6 7">TBRC 4938</strain>
    </source>
</reference>
<dbReference type="RefSeq" id="WP_377259266.1">
    <property type="nucleotide sequence ID" value="NZ_JBHMAA010000011.1"/>
</dbReference>
<dbReference type="PANTHER" id="PTHR46796">
    <property type="entry name" value="HTH-TYPE TRANSCRIPTIONAL ACTIVATOR RHAS-RELATED"/>
    <property type="match status" value="1"/>
</dbReference>
<comment type="caution">
    <text evidence="6">The sequence shown here is derived from an EMBL/GenBank/DDBJ whole genome shotgun (WGS) entry which is preliminary data.</text>
</comment>
<dbReference type="PROSITE" id="PS01124">
    <property type="entry name" value="HTH_ARAC_FAMILY_2"/>
    <property type="match status" value="1"/>
</dbReference>
<dbReference type="SUPFAM" id="SSF46689">
    <property type="entry name" value="Homeodomain-like"/>
    <property type="match status" value="2"/>
</dbReference>
<feature type="domain" description="HTH araC/xylS-type" evidence="5">
    <location>
        <begin position="207"/>
        <end position="305"/>
    </location>
</feature>
<organism evidence="6 7">
    <name type="scientific">Rhizobium puerariae</name>
    <dbReference type="NCBI Taxonomy" id="1585791"/>
    <lineage>
        <taxon>Bacteria</taxon>
        <taxon>Pseudomonadati</taxon>
        <taxon>Pseudomonadota</taxon>
        <taxon>Alphaproteobacteria</taxon>
        <taxon>Hyphomicrobiales</taxon>
        <taxon>Rhizobiaceae</taxon>
        <taxon>Rhizobium/Agrobacterium group</taxon>
        <taxon>Rhizobium</taxon>
    </lineage>
</organism>
<protein>
    <submittedName>
        <fullName evidence="6">Helix-turn-helix domain-containing protein</fullName>
    </submittedName>
</protein>
<evidence type="ECO:0000259" key="5">
    <source>
        <dbReference type="PROSITE" id="PS01124"/>
    </source>
</evidence>
<sequence length="306" mass="34055">MAERGNGSSGNVTLSRPTALGGGHGVLRARPEKWGPRAKLDGAAVACTHAGPNSVQFVPPAHAALVFFTMEPQWQIALNSDRRIVDIAPMGSLEIVPAQNEVFAGWTAQKHSLRLDIDPLRLQRLAGMEFDRETFELRPPKPGLFDEKAHTLACWMRHEIQNNELGAQENLDALATVFALHLLRNHSSLKDRPAQVFNGGLQARTWRRVNDFIQEHLSAPLSLERLASIANLSPTHFVRAFKRTTGQSPHQYVISSRLSYARGLIVNTDTPLSRIAELAGFSNHSHMTAVMQRTWGTTPTEFRRKR</sequence>
<dbReference type="InterPro" id="IPR018060">
    <property type="entry name" value="HTH_AraC"/>
</dbReference>
<evidence type="ECO:0000256" key="4">
    <source>
        <dbReference type="SAM" id="MobiDB-lite"/>
    </source>
</evidence>
<keyword evidence="3" id="KW-0804">Transcription</keyword>
<dbReference type="SMART" id="SM00342">
    <property type="entry name" value="HTH_ARAC"/>
    <property type="match status" value="1"/>
</dbReference>
<evidence type="ECO:0000313" key="7">
    <source>
        <dbReference type="Proteomes" id="UP001589692"/>
    </source>
</evidence>
<dbReference type="Proteomes" id="UP001589692">
    <property type="component" value="Unassembled WGS sequence"/>
</dbReference>
<dbReference type="EMBL" id="JBHMAA010000011">
    <property type="protein sequence ID" value="MFB9948981.1"/>
    <property type="molecule type" value="Genomic_DNA"/>
</dbReference>
<dbReference type="Pfam" id="PF12833">
    <property type="entry name" value="HTH_18"/>
    <property type="match status" value="1"/>
</dbReference>
<name>A0ABV6AEI9_9HYPH</name>
<evidence type="ECO:0000256" key="1">
    <source>
        <dbReference type="ARBA" id="ARBA00023015"/>
    </source>
</evidence>
<accession>A0ABV6AEI9</accession>
<keyword evidence="7" id="KW-1185">Reference proteome</keyword>
<proteinExistence type="predicted"/>
<evidence type="ECO:0000256" key="3">
    <source>
        <dbReference type="ARBA" id="ARBA00023163"/>
    </source>
</evidence>